<keyword evidence="1" id="KW-1133">Transmembrane helix</keyword>
<accession>A0A5C6CVT1</accession>
<evidence type="ECO:0000313" key="2">
    <source>
        <dbReference type="EMBL" id="TWU27784.1"/>
    </source>
</evidence>
<reference evidence="2 3" key="1">
    <citation type="submission" date="2019-02" db="EMBL/GenBank/DDBJ databases">
        <title>Deep-cultivation of Planctomycetes and their phenomic and genomic characterization uncovers novel biology.</title>
        <authorList>
            <person name="Wiegand S."/>
            <person name="Jogler M."/>
            <person name="Boedeker C."/>
            <person name="Pinto D."/>
            <person name="Vollmers J."/>
            <person name="Rivas-Marin E."/>
            <person name="Kohn T."/>
            <person name="Peeters S.H."/>
            <person name="Heuer A."/>
            <person name="Rast P."/>
            <person name="Oberbeckmann S."/>
            <person name="Bunk B."/>
            <person name="Jeske O."/>
            <person name="Meyerdierks A."/>
            <person name="Storesund J.E."/>
            <person name="Kallscheuer N."/>
            <person name="Luecker S."/>
            <person name="Lage O.M."/>
            <person name="Pohl T."/>
            <person name="Merkel B.J."/>
            <person name="Hornburger P."/>
            <person name="Mueller R.-W."/>
            <person name="Bruemmer F."/>
            <person name="Labrenz M."/>
            <person name="Spormann A.M."/>
            <person name="Op Den Camp H."/>
            <person name="Overmann J."/>
            <person name="Amann R."/>
            <person name="Jetten M.S.M."/>
            <person name="Mascher T."/>
            <person name="Medema M.H."/>
            <person name="Devos D.P."/>
            <person name="Kaster A.-K."/>
            <person name="Ovreas L."/>
            <person name="Rohde M."/>
            <person name="Galperin M.Y."/>
            <person name="Jogler C."/>
        </authorList>
    </citation>
    <scope>NUCLEOTIDE SEQUENCE [LARGE SCALE GENOMIC DNA]</scope>
    <source>
        <strain evidence="2 3">Pla144</strain>
    </source>
</reference>
<protein>
    <submittedName>
        <fullName evidence="2">Uncharacterized protein</fullName>
    </submittedName>
</protein>
<dbReference type="EMBL" id="SJPS01000003">
    <property type="protein sequence ID" value="TWU27784.1"/>
    <property type="molecule type" value="Genomic_DNA"/>
</dbReference>
<evidence type="ECO:0000256" key="1">
    <source>
        <dbReference type="SAM" id="Phobius"/>
    </source>
</evidence>
<dbReference type="RefSeq" id="WP_146450943.1">
    <property type="nucleotide sequence ID" value="NZ_SJPS01000003.1"/>
</dbReference>
<organism evidence="2 3">
    <name type="scientific">Bythopirellula polymerisocia</name>
    <dbReference type="NCBI Taxonomy" id="2528003"/>
    <lineage>
        <taxon>Bacteria</taxon>
        <taxon>Pseudomonadati</taxon>
        <taxon>Planctomycetota</taxon>
        <taxon>Planctomycetia</taxon>
        <taxon>Pirellulales</taxon>
        <taxon>Lacipirellulaceae</taxon>
        <taxon>Bythopirellula</taxon>
    </lineage>
</organism>
<evidence type="ECO:0000313" key="3">
    <source>
        <dbReference type="Proteomes" id="UP000318437"/>
    </source>
</evidence>
<proteinExistence type="predicted"/>
<sequence length="82" mass="8630">MARTYACIFALLGMIVVLLRAIKNGAGFDGTIMQAMATTVLLAVVGMIVGMIAQATVDESTRNQLQAELDALAEVDQSQPTS</sequence>
<dbReference type="OrthoDB" id="283289at2"/>
<name>A0A5C6CVT1_9BACT</name>
<keyword evidence="1" id="KW-0812">Transmembrane</keyword>
<dbReference type="AlphaFoldDB" id="A0A5C6CVT1"/>
<gene>
    <name evidence="2" type="ORF">Pla144_25610</name>
</gene>
<dbReference type="Proteomes" id="UP000318437">
    <property type="component" value="Unassembled WGS sequence"/>
</dbReference>
<feature type="transmembrane region" description="Helical" evidence="1">
    <location>
        <begin position="31"/>
        <end position="53"/>
    </location>
</feature>
<keyword evidence="1" id="KW-0472">Membrane</keyword>
<comment type="caution">
    <text evidence="2">The sequence shown here is derived from an EMBL/GenBank/DDBJ whole genome shotgun (WGS) entry which is preliminary data.</text>
</comment>
<keyword evidence="3" id="KW-1185">Reference proteome</keyword>